<dbReference type="PANTHER" id="PTHR15131:SF3">
    <property type="entry name" value="SNRNA-ACTIVATING PROTEIN COMPLEX SUBUNIT 1"/>
    <property type="match status" value="1"/>
</dbReference>
<feature type="compositionally biased region" description="Acidic residues" evidence="1">
    <location>
        <begin position="334"/>
        <end position="359"/>
    </location>
</feature>
<feature type="region of interest" description="Disordered" evidence="1">
    <location>
        <begin position="289"/>
        <end position="359"/>
    </location>
</feature>
<dbReference type="KEGG" id="dpo:4802319"/>
<dbReference type="GO" id="GO:0042796">
    <property type="term" value="P:snRNA transcription by RNA polymerase III"/>
    <property type="evidence" value="ECO:0007669"/>
    <property type="project" value="TreeGrafter"/>
</dbReference>
<proteinExistence type="predicted"/>
<dbReference type="InterPro" id="IPR019188">
    <property type="entry name" value="SNAPC1"/>
</dbReference>
<reference evidence="2" key="1">
    <citation type="submission" date="2024-06" db="UniProtKB">
        <authorList>
            <consortium name="RefSeq"/>
        </authorList>
    </citation>
    <scope>NUCLEOTIDE SEQUENCE [LARGE SCALE GENOMIC DNA]</scope>
    <source>
        <strain evidence="2">MV2-25</strain>
    </source>
</reference>
<dbReference type="GO" id="GO:0043565">
    <property type="term" value="F:sequence-specific DNA binding"/>
    <property type="evidence" value="ECO:0007669"/>
    <property type="project" value="TreeGrafter"/>
</dbReference>
<dbReference type="Pfam" id="PF09808">
    <property type="entry name" value="SNAPC1"/>
    <property type="match status" value="1"/>
</dbReference>
<dbReference type="GeneID" id="4802319"/>
<dbReference type="GO" id="GO:0019185">
    <property type="term" value="C:snRNA-activating protein complex"/>
    <property type="evidence" value="ECO:0007669"/>
    <property type="project" value="TreeGrafter"/>
</dbReference>
<dbReference type="PANTHER" id="PTHR15131">
    <property type="entry name" value="SMALL NUCLEAR RNA ACTIVATING COMPLEX, POLYPEPTIDE 1"/>
    <property type="match status" value="1"/>
</dbReference>
<evidence type="ECO:0000313" key="2">
    <source>
        <dbReference type="Proteomes" id="UP000001819"/>
    </source>
</evidence>
<dbReference type="RefSeq" id="XP_001359259.2">
    <property type="nucleotide sequence ID" value="XM_001359222.4"/>
</dbReference>
<keyword evidence="2" id="KW-1185">Reference proteome</keyword>
<evidence type="ECO:0000256" key="1">
    <source>
        <dbReference type="SAM" id="MobiDB-lite"/>
    </source>
</evidence>
<gene>
    <name evidence="3" type="primary">Pbp45</name>
</gene>
<dbReference type="FunCoup" id="A0A6I8UQG5">
    <property type="interactions" value="3"/>
</dbReference>
<protein>
    <submittedName>
        <fullName evidence="3">Uncharacterized protein Pbp45</fullName>
    </submittedName>
</protein>
<feature type="compositionally biased region" description="Basic and acidic residues" evidence="1">
    <location>
        <begin position="289"/>
        <end position="300"/>
    </location>
</feature>
<dbReference type="AlphaFoldDB" id="A0A6I8UQG5"/>
<dbReference type="Bgee" id="FBgn0081888">
    <property type="expression patterns" value="Expressed in female reproductive system and 2 other cell types or tissues"/>
</dbReference>
<name>A0A6I8UQG5_DROPS</name>
<organism evidence="2 3">
    <name type="scientific">Drosophila pseudoobscura pseudoobscura</name>
    <name type="common">Fruit fly</name>
    <dbReference type="NCBI Taxonomy" id="46245"/>
    <lineage>
        <taxon>Eukaryota</taxon>
        <taxon>Metazoa</taxon>
        <taxon>Ecdysozoa</taxon>
        <taxon>Arthropoda</taxon>
        <taxon>Hexapoda</taxon>
        <taxon>Insecta</taxon>
        <taxon>Pterygota</taxon>
        <taxon>Neoptera</taxon>
        <taxon>Endopterygota</taxon>
        <taxon>Diptera</taxon>
        <taxon>Brachycera</taxon>
        <taxon>Muscomorpha</taxon>
        <taxon>Ephydroidea</taxon>
        <taxon>Drosophilidae</taxon>
        <taxon>Drosophila</taxon>
        <taxon>Sophophora</taxon>
    </lineage>
</organism>
<dbReference type="OMA" id="IYNKQPT"/>
<dbReference type="GO" id="GO:0042795">
    <property type="term" value="P:snRNA transcription by RNA polymerase II"/>
    <property type="evidence" value="ECO:0007669"/>
    <property type="project" value="TreeGrafter"/>
</dbReference>
<dbReference type="InParanoid" id="A0A6I8UQG5"/>
<sequence length="359" mass="42040">MEVNVYDDCWLLVQRFNQAANDDQNGEFEVFCRCWQELQLQHLFSAQTNHIEIIATTLAALHVGKRIACGRRTNGQLYPAASRFQRIAGFYLLYVVYNKQPTQNFVKIEVSPSTWQSLCDYALQLRRDSPEQKDTEQVSYLFWRLVQQQAFRFTAVDYGQGLDGLVNYDNVESAVGISRQKKSELILKQHRPNKVSLLYELEDLRNLDLASDPFCKLETAYNRQKQQLVGQEQTLPPTRVFSQLREIFSDIQNIIGGQNQNQHDDEQPTTSTNHQLELRERVRYKAMYGKEKDDLPKAELDKEEEQEVQDPYQRRTSSATIFLPQLPKDVEREYEMDDYTEDEDEEGEDCEEFMDMPKS</sequence>
<reference evidence="3" key="2">
    <citation type="submission" date="2025-08" db="UniProtKB">
        <authorList>
            <consortium name="RefSeq"/>
        </authorList>
    </citation>
    <scope>IDENTIFICATION</scope>
    <source>
        <strain evidence="3">MV-25-SWS-2005</strain>
        <tissue evidence="3">Whole body</tissue>
    </source>
</reference>
<evidence type="ECO:0000313" key="3">
    <source>
        <dbReference type="RefSeq" id="XP_001359259.2"/>
    </source>
</evidence>
<accession>A0A6I8UQG5</accession>
<dbReference type="Proteomes" id="UP000001819">
    <property type="component" value="Chromosome 2"/>
</dbReference>